<feature type="transmembrane region" description="Helical" evidence="6">
    <location>
        <begin position="110"/>
        <end position="130"/>
    </location>
</feature>
<gene>
    <name evidence="8" type="ORF">N7492_008376</name>
</gene>
<dbReference type="InterPro" id="IPR020846">
    <property type="entry name" value="MFS_dom"/>
</dbReference>
<feature type="domain" description="Major facilitator superfamily (MFS) profile" evidence="7">
    <location>
        <begin position="76"/>
        <end position="514"/>
    </location>
</feature>
<evidence type="ECO:0000313" key="8">
    <source>
        <dbReference type="EMBL" id="KAJ5155573.1"/>
    </source>
</evidence>
<evidence type="ECO:0000256" key="6">
    <source>
        <dbReference type="SAM" id="Phobius"/>
    </source>
</evidence>
<feature type="region of interest" description="Disordered" evidence="5">
    <location>
        <begin position="1"/>
        <end position="34"/>
    </location>
</feature>
<dbReference type="Gene3D" id="1.20.1250.20">
    <property type="entry name" value="MFS general substrate transporter like domains"/>
    <property type="match status" value="1"/>
</dbReference>
<keyword evidence="4 6" id="KW-0472">Membrane</keyword>
<dbReference type="InterPro" id="IPR036259">
    <property type="entry name" value="MFS_trans_sf"/>
</dbReference>
<feature type="transmembrane region" description="Helical" evidence="6">
    <location>
        <begin position="231"/>
        <end position="250"/>
    </location>
</feature>
<evidence type="ECO:0000256" key="4">
    <source>
        <dbReference type="ARBA" id="ARBA00023136"/>
    </source>
</evidence>
<dbReference type="FunFam" id="1.20.1250.20:FF:000354">
    <property type="entry name" value="MFS general substrate transporter"/>
    <property type="match status" value="1"/>
</dbReference>
<accession>A0A9W9HPL1</accession>
<dbReference type="Pfam" id="PF07690">
    <property type="entry name" value="MFS_1"/>
    <property type="match status" value="1"/>
</dbReference>
<evidence type="ECO:0000259" key="7">
    <source>
        <dbReference type="PROSITE" id="PS50850"/>
    </source>
</evidence>
<sequence length="514" mass="56424">MPPPRSSFSSDGGSPSIATDNHPEKTKSHHAQDNSNSLHMVRSHYSGHDMPAADVEFKEDDAEVYLRFSPARKVVILIVLSICSFLAPVSSTTVLSAIPEVAETFHSTESVLNGSNALYMAFMGIAAPFWGSFSQVWGRRPIFLVSGSLFVVFSLATALAPNLAAFYIFRVLTAFQGTSFLVVGSTAVGDIYEPRKRATALSWFLSGTLVGPALGPFIGGVIVTYRSWTVIFWLQTALGGLATILVFFLFPETYPNLQKADLASKSLRQNATYLWRQASPFRVGVLLFSYPNLICAAVAAGALVWNQYSLLTPIRSVLNPRFGLQTPIQAALFYLAPGTGYFLGTFLGGRWADYMVNKWIRKRGGRRIPEDRLKSCMYFVGAVIPVCVLIYGWSVQKRVGGIPLPVLAMFFQGLAQLFCFPSLNSYCIDVMQPSGRSAEVVAGNYLFRYALAALGSGVVLPAVNVMGVGWFSTISALFLIIAGICVWATTVFGDSWRRRIDARRQQRQTEERAK</sequence>
<dbReference type="PANTHER" id="PTHR23502:SF64">
    <property type="entry name" value="TRANSPORTER, PUTATIVE (AFU_ORTHOLOGUE AFUA_3G11760)-RELATED"/>
    <property type="match status" value="1"/>
</dbReference>
<feature type="compositionally biased region" description="Low complexity" evidence="5">
    <location>
        <begin position="1"/>
        <end position="16"/>
    </location>
</feature>
<dbReference type="PROSITE" id="PS50850">
    <property type="entry name" value="MFS"/>
    <property type="match status" value="1"/>
</dbReference>
<feature type="transmembrane region" description="Helical" evidence="6">
    <location>
        <begin position="373"/>
        <end position="394"/>
    </location>
</feature>
<keyword evidence="9" id="KW-1185">Reference proteome</keyword>
<dbReference type="OrthoDB" id="3066029at2759"/>
<keyword evidence="2 6" id="KW-0812">Transmembrane</keyword>
<reference evidence="8" key="1">
    <citation type="submission" date="2022-11" db="EMBL/GenBank/DDBJ databases">
        <authorList>
            <person name="Petersen C."/>
        </authorList>
    </citation>
    <scope>NUCLEOTIDE SEQUENCE</scope>
    <source>
        <strain evidence="8">IBT 21917</strain>
    </source>
</reference>
<keyword evidence="3 6" id="KW-1133">Transmembrane helix</keyword>
<feature type="transmembrane region" description="Helical" evidence="6">
    <location>
        <begin position="445"/>
        <end position="463"/>
    </location>
</feature>
<comment type="caution">
    <text evidence="8">The sequence shown here is derived from an EMBL/GenBank/DDBJ whole genome shotgun (WGS) entry which is preliminary data.</text>
</comment>
<comment type="subcellular location">
    <subcellularLocation>
        <location evidence="1">Membrane</location>
        <topology evidence="1">Multi-pass membrane protein</topology>
    </subcellularLocation>
</comment>
<feature type="compositionally biased region" description="Basic and acidic residues" evidence="5">
    <location>
        <begin position="21"/>
        <end position="32"/>
    </location>
</feature>
<feature type="transmembrane region" description="Helical" evidence="6">
    <location>
        <begin position="469"/>
        <end position="493"/>
    </location>
</feature>
<feature type="transmembrane region" description="Helical" evidence="6">
    <location>
        <begin position="406"/>
        <end position="424"/>
    </location>
</feature>
<organism evidence="8 9">
    <name type="scientific">Penicillium capsulatum</name>
    <dbReference type="NCBI Taxonomy" id="69766"/>
    <lineage>
        <taxon>Eukaryota</taxon>
        <taxon>Fungi</taxon>
        <taxon>Dikarya</taxon>
        <taxon>Ascomycota</taxon>
        <taxon>Pezizomycotina</taxon>
        <taxon>Eurotiomycetes</taxon>
        <taxon>Eurotiomycetidae</taxon>
        <taxon>Eurotiales</taxon>
        <taxon>Aspergillaceae</taxon>
        <taxon>Penicillium</taxon>
    </lineage>
</organism>
<evidence type="ECO:0000313" key="9">
    <source>
        <dbReference type="Proteomes" id="UP001146351"/>
    </source>
</evidence>
<dbReference type="InterPro" id="IPR011701">
    <property type="entry name" value="MFS"/>
</dbReference>
<evidence type="ECO:0000256" key="2">
    <source>
        <dbReference type="ARBA" id="ARBA00022692"/>
    </source>
</evidence>
<proteinExistence type="predicted"/>
<dbReference type="GO" id="GO:0005886">
    <property type="term" value="C:plasma membrane"/>
    <property type="evidence" value="ECO:0007669"/>
    <property type="project" value="TreeGrafter"/>
</dbReference>
<feature type="transmembrane region" description="Helical" evidence="6">
    <location>
        <begin position="142"/>
        <end position="161"/>
    </location>
</feature>
<dbReference type="Proteomes" id="UP001146351">
    <property type="component" value="Unassembled WGS sequence"/>
</dbReference>
<dbReference type="PANTHER" id="PTHR23502">
    <property type="entry name" value="MAJOR FACILITATOR SUPERFAMILY"/>
    <property type="match status" value="1"/>
</dbReference>
<dbReference type="AlphaFoldDB" id="A0A9W9HPL1"/>
<name>A0A9W9HPL1_9EURO</name>
<feature type="transmembrane region" description="Helical" evidence="6">
    <location>
        <begin position="74"/>
        <end position="98"/>
    </location>
</feature>
<dbReference type="SUPFAM" id="SSF103473">
    <property type="entry name" value="MFS general substrate transporter"/>
    <property type="match status" value="1"/>
</dbReference>
<feature type="transmembrane region" description="Helical" evidence="6">
    <location>
        <begin position="200"/>
        <end position="225"/>
    </location>
</feature>
<evidence type="ECO:0000256" key="3">
    <source>
        <dbReference type="ARBA" id="ARBA00022989"/>
    </source>
</evidence>
<protein>
    <recommendedName>
        <fullName evidence="7">Major facilitator superfamily (MFS) profile domain-containing protein</fullName>
    </recommendedName>
</protein>
<evidence type="ECO:0000256" key="5">
    <source>
        <dbReference type="SAM" id="MobiDB-lite"/>
    </source>
</evidence>
<dbReference type="GO" id="GO:0022857">
    <property type="term" value="F:transmembrane transporter activity"/>
    <property type="evidence" value="ECO:0007669"/>
    <property type="project" value="InterPro"/>
</dbReference>
<feature type="transmembrane region" description="Helical" evidence="6">
    <location>
        <begin position="167"/>
        <end position="188"/>
    </location>
</feature>
<dbReference type="EMBL" id="JAPQKO010000006">
    <property type="protein sequence ID" value="KAJ5155573.1"/>
    <property type="molecule type" value="Genomic_DNA"/>
</dbReference>
<evidence type="ECO:0000256" key="1">
    <source>
        <dbReference type="ARBA" id="ARBA00004141"/>
    </source>
</evidence>
<feature type="transmembrane region" description="Helical" evidence="6">
    <location>
        <begin position="328"/>
        <end position="352"/>
    </location>
</feature>
<reference evidence="8" key="2">
    <citation type="journal article" date="2023" name="IMA Fungus">
        <title>Comparative genomic study of the Penicillium genus elucidates a diverse pangenome and 15 lateral gene transfer events.</title>
        <authorList>
            <person name="Petersen C."/>
            <person name="Sorensen T."/>
            <person name="Nielsen M.R."/>
            <person name="Sondergaard T.E."/>
            <person name="Sorensen J.L."/>
            <person name="Fitzpatrick D.A."/>
            <person name="Frisvad J.C."/>
            <person name="Nielsen K.L."/>
        </authorList>
    </citation>
    <scope>NUCLEOTIDE SEQUENCE</scope>
    <source>
        <strain evidence="8">IBT 21917</strain>
    </source>
</reference>
<feature type="transmembrane region" description="Helical" evidence="6">
    <location>
        <begin position="285"/>
        <end position="308"/>
    </location>
</feature>